<feature type="transmembrane region" description="Helical" evidence="8">
    <location>
        <begin position="151"/>
        <end position="170"/>
    </location>
</feature>
<dbReference type="SUPFAM" id="SSF103473">
    <property type="entry name" value="MFS general substrate transporter"/>
    <property type="match status" value="1"/>
</dbReference>
<evidence type="ECO:0000256" key="7">
    <source>
        <dbReference type="RuleBase" id="RU003755"/>
    </source>
</evidence>
<gene>
    <name evidence="9" type="ORF">BDY21DRAFT_285718</name>
</gene>
<evidence type="ECO:0000256" key="6">
    <source>
        <dbReference type="ARBA" id="ARBA00023136"/>
    </source>
</evidence>
<evidence type="ECO:0000256" key="1">
    <source>
        <dbReference type="ARBA" id="ARBA00004141"/>
    </source>
</evidence>
<name>A0A6A6P012_9PEZI</name>
<dbReference type="GO" id="GO:0005886">
    <property type="term" value="C:plasma membrane"/>
    <property type="evidence" value="ECO:0007669"/>
    <property type="project" value="UniProtKB-ARBA"/>
</dbReference>
<comment type="similarity">
    <text evidence="2 7">Belongs to the major facilitator superfamily. Proton-dependent oligopeptide transporter (POT/PTR) (TC 2.A.17) family.</text>
</comment>
<keyword evidence="4 7" id="KW-0812">Transmembrane</keyword>
<dbReference type="FunFam" id="1.20.1250.20:FF:000085">
    <property type="entry name" value="MFS peptide transporter Ptr2"/>
    <property type="match status" value="1"/>
</dbReference>
<keyword evidence="3 7" id="KW-0813">Transport</keyword>
<evidence type="ECO:0000256" key="3">
    <source>
        <dbReference type="ARBA" id="ARBA00022448"/>
    </source>
</evidence>
<evidence type="ECO:0000256" key="8">
    <source>
        <dbReference type="SAM" id="Phobius"/>
    </source>
</evidence>
<accession>A0A6A6P012</accession>
<dbReference type="OrthoDB" id="8904098at2759"/>
<evidence type="ECO:0000256" key="4">
    <source>
        <dbReference type="ARBA" id="ARBA00022692"/>
    </source>
</evidence>
<keyword evidence="6 8" id="KW-0472">Membrane</keyword>
<feature type="transmembrane region" description="Helical" evidence="8">
    <location>
        <begin position="236"/>
        <end position="257"/>
    </location>
</feature>
<comment type="subcellular location">
    <subcellularLocation>
        <location evidence="1 7">Membrane</location>
        <topology evidence="1 7">Multi-pass membrane protein</topology>
    </subcellularLocation>
</comment>
<dbReference type="Gene3D" id="1.20.1250.20">
    <property type="entry name" value="MFS general substrate transporter like domains"/>
    <property type="match status" value="1"/>
</dbReference>
<feature type="transmembrane region" description="Helical" evidence="8">
    <location>
        <begin position="352"/>
        <end position="373"/>
    </location>
</feature>
<organism evidence="9 10">
    <name type="scientific">Lineolata rhizophorae</name>
    <dbReference type="NCBI Taxonomy" id="578093"/>
    <lineage>
        <taxon>Eukaryota</taxon>
        <taxon>Fungi</taxon>
        <taxon>Dikarya</taxon>
        <taxon>Ascomycota</taxon>
        <taxon>Pezizomycotina</taxon>
        <taxon>Dothideomycetes</taxon>
        <taxon>Dothideomycetes incertae sedis</taxon>
        <taxon>Lineolatales</taxon>
        <taxon>Lineolataceae</taxon>
        <taxon>Lineolata</taxon>
    </lineage>
</organism>
<dbReference type="EMBL" id="MU001680">
    <property type="protein sequence ID" value="KAF2457351.1"/>
    <property type="molecule type" value="Genomic_DNA"/>
</dbReference>
<reference evidence="9" key="1">
    <citation type="journal article" date="2020" name="Stud. Mycol.">
        <title>101 Dothideomycetes genomes: a test case for predicting lifestyles and emergence of pathogens.</title>
        <authorList>
            <person name="Haridas S."/>
            <person name="Albert R."/>
            <person name="Binder M."/>
            <person name="Bloem J."/>
            <person name="Labutti K."/>
            <person name="Salamov A."/>
            <person name="Andreopoulos B."/>
            <person name="Baker S."/>
            <person name="Barry K."/>
            <person name="Bills G."/>
            <person name="Bluhm B."/>
            <person name="Cannon C."/>
            <person name="Castanera R."/>
            <person name="Culley D."/>
            <person name="Daum C."/>
            <person name="Ezra D."/>
            <person name="Gonzalez J."/>
            <person name="Henrissat B."/>
            <person name="Kuo A."/>
            <person name="Liang C."/>
            <person name="Lipzen A."/>
            <person name="Lutzoni F."/>
            <person name="Magnuson J."/>
            <person name="Mondo S."/>
            <person name="Nolan M."/>
            <person name="Ohm R."/>
            <person name="Pangilinan J."/>
            <person name="Park H.-J."/>
            <person name="Ramirez L."/>
            <person name="Alfaro M."/>
            <person name="Sun H."/>
            <person name="Tritt A."/>
            <person name="Yoshinaga Y."/>
            <person name="Zwiers L.-H."/>
            <person name="Turgeon B."/>
            <person name="Goodwin S."/>
            <person name="Spatafora J."/>
            <person name="Crous P."/>
            <person name="Grigoriev I."/>
        </authorList>
    </citation>
    <scope>NUCLEOTIDE SEQUENCE</scope>
    <source>
        <strain evidence="9">ATCC 16933</strain>
    </source>
</reference>
<feature type="transmembrane region" description="Helical" evidence="8">
    <location>
        <begin position="478"/>
        <end position="499"/>
    </location>
</feature>
<keyword evidence="10" id="KW-1185">Reference proteome</keyword>
<keyword evidence="5 8" id="KW-1133">Transmembrane helix</keyword>
<feature type="transmembrane region" description="Helical" evidence="8">
    <location>
        <begin position="505"/>
        <end position="526"/>
    </location>
</feature>
<dbReference type="InterPro" id="IPR018456">
    <property type="entry name" value="PTR2_symporter_CS"/>
</dbReference>
<sequence length="559" mass="61850">MARGAYTLVNQSEAEPEDVASNLLDEPSSVEKRLLRRVPDNLPWSAFLIAVVELCERFAYYGLSGPFQNYIANERHDKNGLPGAIGLRQANATAYTSFFQFWCYVTPIIGALIADQYWGRLKTIVIFSLVYMSGILILFITSLPAAIEQGLAFSGLLLAMAVIGLGTGGIKSNVSPLIAEQYQNTMPFVRTLRSGERVIIDPSATIQRIYMIFYLCINLGSLSSLATTTLELRIDFWAAYLLPLVIFVVGFLILLAGRASYVLRPPKGSVIIHCFQAISFGVRHRDLDAAKPSNSRIIVPWDDNFVEELKRALMACKIFLFFPIYWLVFMQMVNNLVSQAGQMERHGIPNDIMQTIDAFSIVVFIPIVDRWVYPAIRRCGFALLPITRIFFGFIFASLSMFYAALLQSRIYASGPCFEAPSTCAAALRPDGSYQPNNVHIAAQAPAYLFIGISEIFAAVTGLEYAYTKAPPSMRSFIMSLFLLTSAGGAFLAAIVSPVAKDPHLVSMYAGLAFACFAAGAMFWLLFRKYNKVDGQLDLHARDADDNVEMDPLRGESSTA</sequence>
<evidence type="ECO:0000256" key="5">
    <source>
        <dbReference type="ARBA" id="ARBA00022989"/>
    </source>
</evidence>
<dbReference type="PANTHER" id="PTHR11654">
    <property type="entry name" value="OLIGOPEPTIDE TRANSPORTER-RELATED"/>
    <property type="match status" value="1"/>
</dbReference>
<dbReference type="Proteomes" id="UP000799766">
    <property type="component" value="Unassembled WGS sequence"/>
</dbReference>
<protein>
    <submittedName>
        <fullName evidence="9">Putative MFS peptide transporter</fullName>
    </submittedName>
</protein>
<dbReference type="InterPro" id="IPR000109">
    <property type="entry name" value="POT_fam"/>
</dbReference>
<feature type="transmembrane region" description="Helical" evidence="8">
    <location>
        <begin position="125"/>
        <end position="145"/>
    </location>
</feature>
<dbReference type="Pfam" id="PF00854">
    <property type="entry name" value="PTR2"/>
    <property type="match status" value="1"/>
</dbReference>
<feature type="transmembrane region" description="Helical" evidence="8">
    <location>
        <begin position="92"/>
        <end position="113"/>
    </location>
</feature>
<evidence type="ECO:0000313" key="9">
    <source>
        <dbReference type="EMBL" id="KAF2457351.1"/>
    </source>
</evidence>
<feature type="transmembrane region" description="Helical" evidence="8">
    <location>
        <begin position="385"/>
        <end position="405"/>
    </location>
</feature>
<feature type="transmembrane region" description="Helical" evidence="8">
    <location>
        <begin position="312"/>
        <end position="332"/>
    </location>
</feature>
<dbReference type="PROSITE" id="PS01023">
    <property type="entry name" value="PTR2_2"/>
    <property type="match status" value="1"/>
</dbReference>
<dbReference type="InterPro" id="IPR036259">
    <property type="entry name" value="MFS_trans_sf"/>
</dbReference>
<dbReference type="PROSITE" id="PS01022">
    <property type="entry name" value="PTR2_1"/>
    <property type="match status" value="1"/>
</dbReference>
<proteinExistence type="inferred from homology"/>
<evidence type="ECO:0000256" key="2">
    <source>
        <dbReference type="ARBA" id="ARBA00005982"/>
    </source>
</evidence>
<feature type="transmembrane region" description="Helical" evidence="8">
    <location>
        <begin position="446"/>
        <end position="466"/>
    </location>
</feature>
<evidence type="ECO:0000313" key="10">
    <source>
        <dbReference type="Proteomes" id="UP000799766"/>
    </source>
</evidence>
<dbReference type="GO" id="GO:0071916">
    <property type="term" value="F:dipeptide transmembrane transporter activity"/>
    <property type="evidence" value="ECO:0007669"/>
    <property type="project" value="UniProtKB-ARBA"/>
</dbReference>
<feature type="transmembrane region" description="Helical" evidence="8">
    <location>
        <begin position="209"/>
        <end position="230"/>
    </location>
</feature>
<dbReference type="AlphaFoldDB" id="A0A6A6P012"/>